<dbReference type="InterPro" id="IPR005804">
    <property type="entry name" value="FA_desaturase_dom"/>
</dbReference>
<dbReference type="OrthoDB" id="9792534at2"/>
<feature type="transmembrane region" description="Helical" evidence="1">
    <location>
        <begin position="202"/>
        <end position="220"/>
    </location>
</feature>
<dbReference type="GO" id="GO:0016020">
    <property type="term" value="C:membrane"/>
    <property type="evidence" value="ECO:0007669"/>
    <property type="project" value="GOC"/>
</dbReference>
<accession>A0A3N1MDK1</accession>
<dbReference type="Proteomes" id="UP000278222">
    <property type="component" value="Unassembled WGS sequence"/>
</dbReference>
<feature type="transmembrane region" description="Helical" evidence="1">
    <location>
        <begin position="27"/>
        <end position="47"/>
    </location>
</feature>
<proteinExistence type="predicted"/>
<dbReference type="RefSeq" id="WP_123688538.1">
    <property type="nucleotide sequence ID" value="NZ_AP019700.1"/>
</dbReference>
<feature type="transmembrane region" description="Helical" evidence="1">
    <location>
        <begin position="53"/>
        <end position="76"/>
    </location>
</feature>
<dbReference type="AlphaFoldDB" id="A0A3N1MDK1"/>
<feature type="transmembrane region" description="Helical" evidence="1">
    <location>
        <begin position="179"/>
        <end position="196"/>
    </location>
</feature>
<keyword evidence="1" id="KW-0472">Membrane</keyword>
<gene>
    <name evidence="3" type="ORF">EDC65_0998</name>
</gene>
<dbReference type="Pfam" id="PF00487">
    <property type="entry name" value="FA_desaturase"/>
    <property type="match status" value="1"/>
</dbReference>
<organism evidence="3 4">
    <name type="scientific">Stella humosa</name>
    <dbReference type="NCBI Taxonomy" id="94"/>
    <lineage>
        <taxon>Bacteria</taxon>
        <taxon>Pseudomonadati</taxon>
        <taxon>Pseudomonadota</taxon>
        <taxon>Alphaproteobacteria</taxon>
        <taxon>Rhodospirillales</taxon>
        <taxon>Stellaceae</taxon>
        <taxon>Stella</taxon>
    </lineage>
</organism>
<sequence>MDTAMSAGRVLAPQELKALSRRSNRHGILQFAIHLALIGLAAALVTAARGHWLVLPAMVLLGWVLVALFAPVHECVHYTAFRSRRLNDWVGWVAAVPSLVDFHFYKHFHYAHHRHCQDPALDPELMTPLPTTRWQYLLRVSAWNYWRARAAILWRVARGDFRDFSFVPERARATTRRSVVAMYVLVVAAIAGWAALDPWGPVLYWIGPVLLGQPILRAILLTEHMLCSDDGNALTNTRTTLVSWPVRLVHWNMPYHAEHHAYPSIPFHALPAAHRRMAPHLAHVERGYVRTHRAILGSLAGAR</sequence>
<evidence type="ECO:0000313" key="4">
    <source>
        <dbReference type="Proteomes" id="UP000278222"/>
    </source>
</evidence>
<keyword evidence="4" id="KW-1185">Reference proteome</keyword>
<dbReference type="GO" id="GO:0046513">
    <property type="term" value="P:ceramide biosynthetic process"/>
    <property type="evidence" value="ECO:0007669"/>
    <property type="project" value="TreeGrafter"/>
</dbReference>
<dbReference type="EMBL" id="RJKX01000011">
    <property type="protein sequence ID" value="ROQ01811.1"/>
    <property type="molecule type" value="Genomic_DNA"/>
</dbReference>
<keyword evidence="1" id="KW-1133">Transmembrane helix</keyword>
<protein>
    <submittedName>
        <fullName evidence="3">Fatty acid desaturase</fullName>
    </submittedName>
</protein>
<feature type="domain" description="Fatty acid desaturase" evidence="2">
    <location>
        <begin position="51"/>
        <end position="288"/>
    </location>
</feature>
<evidence type="ECO:0000256" key="1">
    <source>
        <dbReference type="SAM" id="Phobius"/>
    </source>
</evidence>
<keyword evidence="1" id="KW-0812">Transmembrane</keyword>
<name>A0A3N1MDK1_9PROT</name>
<comment type="caution">
    <text evidence="3">The sequence shown here is derived from an EMBL/GenBank/DDBJ whole genome shotgun (WGS) entry which is preliminary data.</text>
</comment>
<evidence type="ECO:0000259" key="2">
    <source>
        <dbReference type="Pfam" id="PF00487"/>
    </source>
</evidence>
<evidence type="ECO:0000313" key="3">
    <source>
        <dbReference type="EMBL" id="ROQ01811.1"/>
    </source>
</evidence>
<reference evidence="3 4" key="1">
    <citation type="submission" date="2018-11" db="EMBL/GenBank/DDBJ databases">
        <title>Genomic Encyclopedia of Type Strains, Phase IV (KMG-IV): sequencing the most valuable type-strain genomes for metagenomic binning, comparative biology and taxonomic classification.</title>
        <authorList>
            <person name="Goeker M."/>
        </authorList>
    </citation>
    <scope>NUCLEOTIDE SEQUENCE [LARGE SCALE GENOMIC DNA]</scope>
    <source>
        <strain evidence="3 4">DSM 5900</strain>
    </source>
</reference>
<dbReference type="GO" id="GO:0042284">
    <property type="term" value="F:sphingolipid delta-4 desaturase activity"/>
    <property type="evidence" value="ECO:0007669"/>
    <property type="project" value="TreeGrafter"/>
</dbReference>
<dbReference type="PANTHER" id="PTHR12879">
    <property type="entry name" value="SPHINGOLIPID DELTA 4 DESATURASE/C-4 HYDROXYLASE PROTEIN DES2"/>
    <property type="match status" value="1"/>
</dbReference>
<dbReference type="PANTHER" id="PTHR12879:SF8">
    <property type="entry name" value="SPHINGOLIPID DELTA(4)-DESATURASE DES1"/>
    <property type="match status" value="1"/>
</dbReference>